<dbReference type="PRINTS" id="PR00105">
    <property type="entry name" value="C5METTRFRASE"/>
</dbReference>
<dbReference type="OrthoDB" id="9813719at2"/>
<dbReference type="GO" id="GO:0009307">
    <property type="term" value="P:DNA restriction-modification system"/>
    <property type="evidence" value="ECO:0007669"/>
    <property type="project" value="UniProtKB-KW"/>
</dbReference>
<dbReference type="GO" id="GO:0044027">
    <property type="term" value="P:negative regulation of gene expression via chromosomal CpG island methylation"/>
    <property type="evidence" value="ECO:0007669"/>
    <property type="project" value="TreeGrafter"/>
</dbReference>
<keyword evidence="4 7" id="KW-0949">S-adenosyl-L-methionine</keyword>
<evidence type="ECO:0000256" key="1">
    <source>
        <dbReference type="ARBA" id="ARBA00011975"/>
    </source>
</evidence>
<dbReference type="RefSeq" id="WP_075616403.1">
    <property type="nucleotide sequence ID" value="NZ_JACIED010000002.1"/>
</dbReference>
<evidence type="ECO:0000313" key="12">
    <source>
        <dbReference type="Proteomes" id="UP000185598"/>
    </source>
</evidence>
<dbReference type="EC" id="2.1.1.37" evidence="1"/>
<evidence type="ECO:0000313" key="11">
    <source>
        <dbReference type="EMBL" id="OLP48348.1"/>
    </source>
</evidence>
<organism evidence="11 12">
    <name type="scientific">Allorhizobium taibaishanense</name>
    <dbReference type="NCBI Taxonomy" id="887144"/>
    <lineage>
        <taxon>Bacteria</taxon>
        <taxon>Pseudomonadati</taxon>
        <taxon>Pseudomonadota</taxon>
        <taxon>Alphaproteobacteria</taxon>
        <taxon>Hyphomicrobiales</taxon>
        <taxon>Rhizobiaceae</taxon>
        <taxon>Rhizobium/Agrobacterium group</taxon>
        <taxon>Allorhizobium</taxon>
    </lineage>
</organism>
<dbReference type="PANTHER" id="PTHR10629:SF52">
    <property type="entry name" value="DNA (CYTOSINE-5)-METHYLTRANSFERASE 1"/>
    <property type="match status" value="1"/>
</dbReference>
<evidence type="ECO:0000256" key="2">
    <source>
        <dbReference type="ARBA" id="ARBA00022603"/>
    </source>
</evidence>
<evidence type="ECO:0000256" key="9">
    <source>
        <dbReference type="SAM" id="MobiDB-lite"/>
    </source>
</evidence>
<comment type="caution">
    <text evidence="11">The sequence shown here is derived from an EMBL/GenBank/DDBJ whole genome shotgun (WGS) entry which is preliminary data.</text>
</comment>
<dbReference type="GO" id="GO:0003886">
    <property type="term" value="F:DNA (cytosine-5-)-methyltransferase activity"/>
    <property type="evidence" value="ECO:0007669"/>
    <property type="project" value="UniProtKB-EC"/>
</dbReference>
<dbReference type="NCBIfam" id="TIGR00675">
    <property type="entry name" value="dcm"/>
    <property type="match status" value="1"/>
</dbReference>
<dbReference type="InterPro" id="IPR001525">
    <property type="entry name" value="C5_MeTfrase"/>
</dbReference>
<dbReference type="Pfam" id="PF00145">
    <property type="entry name" value="DNA_methylase"/>
    <property type="match status" value="1"/>
</dbReference>
<feature type="region of interest" description="Disordered" evidence="9">
    <location>
        <begin position="684"/>
        <end position="722"/>
    </location>
</feature>
<dbReference type="EMBL" id="JACIED010000002">
    <property type="protein sequence ID" value="MBB4008043.1"/>
    <property type="molecule type" value="Genomic_DNA"/>
</dbReference>
<dbReference type="Proteomes" id="UP000185598">
    <property type="component" value="Unassembled WGS sequence"/>
</dbReference>
<evidence type="ECO:0000256" key="3">
    <source>
        <dbReference type="ARBA" id="ARBA00022679"/>
    </source>
</evidence>
<name>A0A1Q9A1N2_9HYPH</name>
<dbReference type="EMBL" id="MKIN01000024">
    <property type="protein sequence ID" value="OLP48348.1"/>
    <property type="molecule type" value="Genomic_DNA"/>
</dbReference>
<keyword evidence="3 7" id="KW-0808">Transferase</keyword>
<sequence>MAETADNMTSEDPGALMKRILANRKSIAKAQFDMIASIGRMRSTMSDDDLRSFLVVECGIPRSDLPSIFAFDATLGSFEALLRKRCIPFHVVKALITTDADTRQAALDALADGTEVDIPTVARLRRLTIRNRIGASAYAERGRQRAMTAAASKQSHLRVQALGENVATLLSEIDAFTERFVGEPPCDPNEDVVDRSEACISAAVTLRSNARIVLREFKSVYGEVELPSKGVTGFRNGSHRHKLAAAHESLKRFADGKFAWYGKFSGFAFEHGYLWQTELQDALAYLLPCDPEQDPASDENAEAAKPLRFLEICAGAGGQAIGLLGAGFEPARLYDMDLNATRTLKKNWSWPVTRKRLEKVSDRDLQQFQGIDLLAGGVECRPFSQAGKQLGASDSRNLFDEAIRYVKVVRPRAFFFENVEGFTDKKFLKYRASVFRRLKALDYRIGLHKLNAHDFGLAQSRPRVVLVGVHKDEPGLFSLPKDGITTTMGEALADVIFPHRGLGDVDYDQWAKKWLANYGSKVATTVTSSLYKNKGKMKRRWENDLGFAVDPKHVGDGPAPLGSIEEPTTLPYLTVDVARVLQGFPRAWRFEGKADRQFHQIGNAFPPQMSKAVGLAIARALSGRMPNSIDAPPLVPFSEFLIGVKSATPTGSTRFTLNAMTIEDVEELRDSYGTKFPELQKLRAQAKRNRRARKRNAREYQQSQQSCGQVIETAEAEEPSTS</sequence>
<feature type="compositionally biased region" description="Basic residues" evidence="9">
    <location>
        <begin position="684"/>
        <end position="696"/>
    </location>
</feature>
<protein>
    <recommendedName>
        <fullName evidence="1">DNA (cytosine-5-)-methyltransferase</fullName>
        <ecNumber evidence="1">2.1.1.37</ecNumber>
    </recommendedName>
</protein>
<comment type="similarity">
    <text evidence="7 8">Belongs to the class I-like SAM-binding methyltransferase superfamily. C5-methyltransferase family.</text>
</comment>
<proteinExistence type="inferred from homology"/>
<dbReference type="PANTHER" id="PTHR10629">
    <property type="entry name" value="CYTOSINE-SPECIFIC METHYLTRANSFERASE"/>
    <property type="match status" value="1"/>
</dbReference>
<dbReference type="PROSITE" id="PS51679">
    <property type="entry name" value="SAM_MT_C5"/>
    <property type="match status" value="1"/>
</dbReference>
<keyword evidence="5" id="KW-0680">Restriction system</keyword>
<dbReference type="InterPro" id="IPR050390">
    <property type="entry name" value="C5-Methyltransferase"/>
</dbReference>
<evidence type="ECO:0000256" key="4">
    <source>
        <dbReference type="ARBA" id="ARBA00022691"/>
    </source>
</evidence>
<evidence type="ECO:0000256" key="6">
    <source>
        <dbReference type="ARBA" id="ARBA00047422"/>
    </source>
</evidence>
<dbReference type="AlphaFoldDB" id="A0A1Q9A1N2"/>
<gene>
    <name evidence="11" type="ORF">BJF91_09510</name>
    <name evidence="10" type="ORF">GGQ71_002306</name>
</gene>
<feature type="compositionally biased region" description="Polar residues" evidence="9">
    <location>
        <begin position="699"/>
        <end position="708"/>
    </location>
</feature>
<dbReference type="GO" id="GO:0032259">
    <property type="term" value="P:methylation"/>
    <property type="evidence" value="ECO:0007669"/>
    <property type="project" value="UniProtKB-KW"/>
</dbReference>
<keyword evidence="12" id="KW-1185">Reference proteome</keyword>
<accession>A0A1Q9A1N2</accession>
<evidence type="ECO:0000256" key="5">
    <source>
        <dbReference type="ARBA" id="ARBA00022747"/>
    </source>
</evidence>
<reference evidence="10 13" key="2">
    <citation type="submission" date="2020-08" db="EMBL/GenBank/DDBJ databases">
        <title>Genomic Encyclopedia of Type Strains, Phase IV (KMG-IV): sequencing the most valuable type-strain genomes for metagenomic binning, comparative biology and taxonomic classification.</title>
        <authorList>
            <person name="Goeker M."/>
        </authorList>
    </citation>
    <scope>NUCLEOTIDE SEQUENCE [LARGE SCALE GENOMIC DNA]</scope>
    <source>
        <strain evidence="10 13">DSM 100021</strain>
    </source>
</reference>
<reference evidence="11 12" key="1">
    <citation type="submission" date="2016-09" db="EMBL/GenBank/DDBJ databases">
        <title>Rhizobium oryziradicis sp. nov., isolated from the root of rice.</title>
        <authorList>
            <person name="Zhao J."/>
            <person name="Zhang X."/>
        </authorList>
    </citation>
    <scope>NUCLEOTIDE SEQUENCE [LARGE SCALE GENOMIC DNA]</scope>
    <source>
        <strain evidence="11 12">14971</strain>
    </source>
</reference>
<evidence type="ECO:0000313" key="10">
    <source>
        <dbReference type="EMBL" id="MBB4008043.1"/>
    </source>
</evidence>
<dbReference type="Gene3D" id="3.40.50.150">
    <property type="entry name" value="Vaccinia Virus protein VP39"/>
    <property type="match status" value="2"/>
</dbReference>
<dbReference type="Proteomes" id="UP000544107">
    <property type="component" value="Unassembled WGS sequence"/>
</dbReference>
<dbReference type="STRING" id="887144.BJF91_09510"/>
<comment type="catalytic activity">
    <reaction evidence="6">
        <text>a 2'-deoxycytidine in DNA + S-adenosyl-L-methionine = a 5-methyl-2'-deoxycytidine in DNA + S-adenosyl-L-homocysteine + H(+)</text>
        <dbReference type="Rhea" id="RHEA:13681"/>
        <dbReference type="Rhea" id="RHEA-COMP:11369"/>
        <dbReference type="Rhea" id="RHEA-COMP:11370"/>
        <dbReference type="ChEBI" id="CHEBI:15378"/>
        <dbReference type="ChEBI" id="CHEBI:57856"/>
        <dbReference type="ChEBI" id="CHEBI:59789"/>
        <dbReference type="ChEBI" id="CHEBI:85452"/>
        <dbReference type="ChEBI" id="CHEBI:85454"/>
        <dbReference type="EC" id="2.1.1.37"/>
    </reaction>
</comment>
<feature type="active site" evidence="7">
    <location>
        <position position="380"/>
    </location>
</feature>
<evidence type="ECO:0000256" key="7">
    <source>
        <dbReference type="PROSITE-ProRule" id="PRU01016"/>
    </source>
</evidence>
<evidence type="ECO:0000256" key="8">
    <source>
        <dbReference type="RuleBase" id="RU000416"/>
    </source>
</evidence>
<dbReference type="SUPFAM" id="SSF53335">
    <property type="entry name" value="S-adenosyl-L-methionine-dependent methyltransferases"/>
    <property type="match status" value="1"/>
</dbReference>
<evidence type="ECO:0000313" key="13">
    <source>
        <dbReference type="Proteomes" id="UP000544107"/>
    </source>
</evidence>
<dbReference type="InterPro" id="IPR029063">
    <property type="entry name" value="SAM-dependent_MTases_sf"/>
</dbReference>
<keyword evidence="2 7" id="KW-0489">Methyltransferase</keyword>
<dbReference type="GO" id="GO:0003677">
    <property type="term" value="F:DNA binding"/>
    <property type="evidence" value="ECO:0007669"/>
    <property type="project" value="TreeGrafter"/>
</dbReference>